<dbReference type="EMBL" id="JAVDBT010000006">
    <property type="protein sequence ID" value="MDQ2066341.1"/>
    <property type="molecule type" value="Genomic_DNA"/>
</dbReference>
<name>A0ABU0VX68_9RHOB</name>
<evidence type="ECO:0000256" key="3">
    <source>
        <dbReference type="ARBA" id="ARBA00022729"/>
    </source>
</evidence>
<dbReference type="InterPro" id="IPR006059">
    <property type="entry name" value="SBP"/>
</dbReference>
<protein>
    <submittedName>
        <fullName evidence="6">ABC transporter substrate-binding protein</fullName>
    </submittedName>
</protein>
<evidence type="ECO:0000256" key="1">
    <source>
        <dbReference type="ARBA" id="ARBA00004418"/>
    </source>
</evidence>
<dbReference type="RefSeq" id="WP_306680039.1">
    <property type="nucleotide sequence ID" value="NZ_JAVDBT010000006.1"/>
</dbReference>
<evidence type="ECO:0000256" key="5">
    <source>
        <dbReference type="SAM" id="SignalP"/>
    </source>
</evidence>
<feature type="chain" id="PRO_5045055892" evidence="5">
    <location>
        <begin position="24"/>
        <end position="385"/>
    </location>
</feature>
<dbReference type="PRINTS" id="PR00909">
    <property type="entry name" value="SPERMDNBNDNG"/>
</dbReference>
<evidence type="ECO:0000256" key="4">
    <source>
        <dbReference type="ARBA" id="ARBA00022764"/>
    </source>
</evidence>
<evidence type="ECO:0000313" key="7">
    <source>
        <dbReference type="Proteomes" id="UP001239680"/>
    </source>
</evidence>
<keyword evidence="4" id="KW-0574">Periplasm</keyword>
<dbReference type="Gene3D" id="3.40.190.10">
    <property type="entry name" value="Periplasmic binding protein-like II"/>
    <property type="match status" value="2"/>
</dbReference>
<proteinExistence type="predicted"/>
<comment type="caution">
    <text evidence="6">The sequence shown here is derived from an EMBL/GenBank/DDBJ whole genome shotgun (WGS) entry which is preliminary data.</text>
</comment>
<organism evidence="6 7">
    <name type="scientific">Pseudogemmobacter lacusdianii</name>
    <dbReference type="NCBI Taxonomy" id="3069608"/>
    <lineage>
        <taxon>Bacteria</taxon>
        <taxon>Pseudomonadati</taxon>
        <taxon>Pseudomonadota</taxon>
        <taxon>Alphaproteobacteria</taxon>
        <taxon>Rhodobacterales</taxon>
        <taxon>Paracoccaceae</taxon>
        <taxon>Pseudogemmobacter</taxon>
    </lineage>
</organism>
<gene>
    <name evidence="6" type="ORF">Q9295_08150</name>
</gene>
<evidence type="ECO:0000256" key="2">
    <source>
        <dbReference type="ARBA" id="ARBA00022448"/>
    </source>
</evidence>
<dbReference type="CDD" id="cd13588">
    <property type="entry name" value="PBP2_polyamine_1"/>
    <property type="match status" value="1"/>
</dbReference>
<dbReference type="PANTHER" id="PTHR30222">
    <property type="entry name" value="SPERMIDINE/PUTRESCINE-BINDING PERIPLASMIC PROTEIN"/>
    <property type="match status" value="1"/>
</dbReference>
<dbReference type="PANTHER" id="PTHR30222:SF18">
    <property type="entry name" value="BIFUNCTIONAL POLYHYDROXYBUTYRATE SYNTHASE _ ABC TRANSPORTER PERIPLASMIC BINDING PROTEIN-RELATED"/>
    <property type="match status" value="1"/>
</dbReference>
<evidence type="ECO:0000313" key="6">
    <source>
        <dbReference type="EMBL" id="MDQ2066341.1"/>
    </source>
</evidence>
<keyword evidence="2" id="KW-0813">Transport</keyword>
<dbReference type="Proteomes" id="UP001239680">
    <property type="component" value="Unassembled WGS sequence"/>
</dbReference>
<keyword evidence="7" id="KW-1185">Reference proteome</keyword>
<keyword evidence="3 5" id="KW-0732">Signal</keyword>
<dbReference type="Pfam" id="PF13416">
    <property type="entry name" value="SBP_bac_8"/>
    <property type="match status" value="1"/>
</dbReference>
<feature type="signal peptide" evidence="5">
    <location>
        <begin position="1"/>
        <end position="23"/>
    </location>
</feature>
<reference evidence="6 7" key="1">
    <citation type="submission" date="2023-08" db="EMBL/GenBank/DDBJ databases">
        <title>Characterization of two Paracoccaceae strains isolated from Phycosphere and proposal of Xinfangfangia lacusdiani sp. nov.</title>
        <authorList>
            <person name="Deng Y."/>
            <person name="Zhang Y.Q."/>
        </authorList>
    </citation>
    <scope>NUCLEOTIDE SEQUENCE [LARGE SCALE GENOMIC DNA]</scope>
    <source>
        <strain evidence="6 7">CPCC 101601</strain>
    </source>
</reference>
<dbReference type="InterPro" id="IPR001188">
    <property type="entry name" value="Sperm_putr-bd"/>
</dbReference>
<dbReference type="SUPFAM" id="SSF53850">
    <property type="entry name" value="Periplasmic binding protein-like II"/>
    <property type="match status" value="1"/>
</dbReference>
<comment type="subcellular location">
    <subcellularLocation>
        <location evidence="1">Periplasm</location>
    </subcellularLocation>
</comment>
<accession>A0ABU0VX68</accession>
<sequence>MTSFKLLATTALALVTGIVPALAQVTELGAGEGQLNIVAWAGYVERGETDPGFDWVTKFEESSGCKVNVKVAATSDEMVALMNEGGFDIVTASGDASLRLVAGGRVQPINVDLVPSWKNVDDRLKDAVWHTVDGVHYGVPYMWGPNVLVYNTETFKEPPTSWNIVFEEQNLPDGQSNKGRVQAYDGPIHIADAAQYLMFHKPELGITSPYELNEEQYAAALDLLRGQRQIVSRYWHDAFIQIDDFKNEGVVASGSWPFQRNLLQADGQPIASVIPQEGATGWADTSMLHVDSKNPNCAYMWMEHSLSSNLQSDLAVWFGANPSVPAACTDGSGKSTAESCTANGMDDFEKIRFWTTPVSNCAQGEGACVPYYRWVSDYIGVIGGR</sequence>